<dbReference type="EMBL" id="JASCZI010271905">
    <property type="protein sequence ID" value="MED6217271.1"/>
    <property type="molecule type" value="Genomic_DNA"/>
</dbReference>
<accession>A0ABU6Z694</accession>
<evidence type="ECO:0000256" key="2">
    <source>
        <dbReference type="ARBA" id="ARBA00022679"/>
    </source>
</evidence>
<dbReference type="Gene3D" id="3.40.50.2000">
    <property type="entry name" value="Glycogen Phosphorylase B"/>
    <property type="match status" value="2"/>
</dbReference>
<evidence type="ECO:0000313" key="4">
    <source>
        <dbReference type="Proteomes" id="UP001341840"/>
    </source>
</evidence>
<evidence type="ECO:0000313" key="3">
    <source>
        <dbReference type="EMBL" id="MED6217271.1"/>
    </source>
</evidence>
<dbReference type="Pfam" id="PF00201">
    <property type="entry name" value="UDPGT"/>
    <property type="match status" value="1"/>
</dbReference>
<dbReference type="PANTHER" id="PTHR11926">
    <property type="entry name" value="GLUCOSYL/GLUCURONOSYL TRANSFERASES"/>
    <property type="match status" value="1"/>
</dbReference>
<proteinExistence type="inferred from homology"/>
<keyword evidence="2" id="KW-0808">Transferase</keyword>
<evidence type="ECO:0000256" key="1">
    <source>
        <dbReference type="ARBA" id="ARBA00009995"/>
    </source>
</evidence>
<protein>
    <submittedName>
        <fullName evidence="3">Uncharacterized protein</fullName>
    </submittedName>
</protein>
<comment type="similarity">
    <text evidence="1">Belongs to the UDP-glycosyltransferase family.</text>
</comment>
<keyword evidence="4" id="KW-1185">Reference proteome</keyword>
<dbReference type="Proteomes" id="UP001341840">
    <property type="component" value="Unassembled WGS sequence"/>
</dbReference>
<dbReference type="SUPFAM" id="SSF53756">
    <property type="entry name" value="UDP-Glycosyltransferase/glycogen phosphorylase"/>
    <property type="match status" value="1"/>
</dbReference>
<dbReference type="PANTHER" id="PTHR11926:SF1489">
    <property type="entry name" value="HEXOSYLTRANSFERASE-RELATED"/>
    <property type="match status" value="1"/>
</dbReference>
<reference evidence="3 4" key="1">
    <citation type="journal article" date="2023" name="Plants (Basel)">
        <title>Bridging the Gap: Combining Genomics and Transcriptomics Approaches to Understand Stylosanthes scabra, an Orphan Legume from the Brazilian Caatinga.</title>
        <authorList>
            <person name="Ferreira-Neto J.R.C."/>
            <person name="da Silva M.D."/>
            <person name="Binneck E."/>
            <person name="de Melo N.F."/>
            <person name="da Silva R.H."/>
            <person name="de Melo A.L.T.M."/>
            <person name="Pandolfi V."/>
            <person name="Bustamante F.O."/>
            <person name="Brasileiro-Vidal A.C."/>
            <person name="Benko-Iseppon A.M."/>
        </authorList>
    </citation>
    <scope>NUCLEOTIDE SEQUENCE [LARGE SCALE GENOMIC DNA]</scope>
    <source>
        <tissue evidence="3">Leaves</tissue>
    </source>
</reference>
<organism evidence="3 4">
    <name type="scientific">Stylosanthes scabra</name>
    <dbReference type="NCBI Taxonomy" id="79078"/>
    <lineage>
        <taxon>Eukaryota</taxon>
        <taxon>Viridiplantae</taxon>
        <taxon>Streptophyta</taxon>
        <taxon>Embryophyta</taxon>
        <taxon>Tracheophyta</taxon>
        <taxon>Spermatophyta</taxon>
        <taxon>Magnoliopsida</taxon>
        <taxon>eudicotyledons</taxon>
        <taxon>Gunneridae</taxon>
        <taxon>Pentapetalae</taxon>
        <taxon>rosids</taxon>
        <taxon>fabids</taxon>
        <taxon>Fabales</taxon>
        <taxon>Fabaceae</taxon>
        <taxon>Papilionoideae</taxon>
        <taxon>50 kb inversion clade</taxon>
        <taxon>dalbergioids sensu lato</taxon>
        <taxon>Dalbergieae</taxon>
        <taxon>Pterocarpus clade</taxon>
        <taxon>Stylosanthes</taxon>
    </lineage>
</organism>
<dbReference type="CDD" id="cd03784">
    <property type="entry name" value="GT1_Gtf-like"/>
    <property type="match status" value="1"/>
</dbReference>
<comment type="caution">
    <text evidence="3">The sequence shown here is derived from an EMBL/GenBank/DDBJ whole genome shotgun (WGS) entry which is preliminary data.</text>
</comment>
<dbReference type="InterPro" id="IPR002213">
    <property type="entry name" value="UDP_glucos_trans"/>
</dbReference>
<name>A0ABU6Z694_9FABA</name>
<gene>
    <name evidence="3" type="ORF">PIB30_016084</name>
</gene>
<sequence>MAKHRLIVIPPPFQGHMTPMLQLATILHSKGFSITVAHTNFNSPDPTNYPDDFTFLPFYDGLSDSCTLSPKNVIQISKTLNINCVTPVKELLLRIMDENKENQEEKILCVIYDGLMHFVDSVARELNLPTILFRTTCATNFLSYHSLPTLQTNGYLPLQDSSCVCMEMVEGLEPLRYRDLPIFNMGESATDTMVKQAAISLSVKPSLGVIFNTIEFLEASSLQKLRNLYKIGVFPIGPLHMLTPPSSQKQDNSSMTTTTSLMKEDYSCITWLNEQEPGSVLYVSLGSIASWNERELIEVAHGLANSEQRFLWVIRPETIKSIPEEVKSLAREKGRIVKWAPQREVLAHSAVGGFWSHCGWNSTLESVCFGVPMMCQPCFGDQRVNARLASHVWKVGIDCSEMRIGREEVEGAVRRMMVSWEGKEMRERAVLMKDKIRVGVRDQDALNALVHAIIMSTCAPLNIHNS</sequence>